<proteinExistence type="predicted"/>
<comment type="caution">
    <text evidence="2">The sequence shown here is derived from an EMBL/GenBank/DDBJ whole genome shotgun (WGS) entry which is preliminary data.</text>
</comment>
<reference evidence="2" key="1">
    <citation type="journal article" date="2021" name="Front. Microbiol.">
        <title>Comprehensive Comparative Genomics and Phenotyping of Methylobacterium Species.</title>
        <authorList>
            <person name="Alessa O."/>
            <person name="Ogura Y."/>
            <person name="Fujitani Y."/>
            <person name="Takami H."/>
            <person name="Hayashi T."/>
            <person name="Sahin N."/>
            <person name="Tani A."/>
        </authorList>
    </citation>
    <scope>NUCLEOTIDE SEQUENCE</scope>
    <source>
        <strain evidence="2">DSM 19015</strain>
    </source>
</reference>
<evidence type="ECO:0000313" key="2">
    <source>
        <dbReference type="EMBL" id="GJD97353.1"/>
    </source>
</evidence>
<feature type="region of interest" description="Disordered" evidence="1">
    <location>
        <begin position="1"/>
        <end position="22"/>
    </location>
</feature>
<gene>
    <name evidence="2" type="ORF">OCOJLMKI_4582</name>
</gene>
<protein>
    <submittedName>
        <fullName evidence="2">Uncharacterized protein</fullName>
    </submittedName>
</protein>
<evidence type="ECO:0000256" key="1">
    <source>
        <dbReference type="SAM" id="MobiDB-lite"/>
    </source>
</evidence>
<accession>A0ABQ4S6B5</accession>
<name>A0ABQ4S6B5_9HYPH</name>
<organism evidence="2 3">
    <name type="scientific">Methylobacterium iners</name>
    <dbReference type="NCBI Taxonomy" id="418707"/>
    <lineage>
        <taxon>Bacteria</taxon>
        <taxon>Pseudomonadati</taxon>
        <taxon>Pseudomonadota</taxon>
        <taxon>Alphaproteobacteria</taxon>
        <taxon>Hyphomicrobiales</taxon>
        <taxon>Methylobacteriaceae</taxon>
        <taxon>Methylobacterium</taxon>
    </lineage>
</organism>
<evidence type="ECO:0000313" key="3">
    <source>
        <dbReference type="Proteomes" id="UP001055125"/>
    </source>
</evidence>
<reference evidence="2" key="2">
    <citation type="submission" date="2021-08" db="EMBL/GenBank/DDBJ databases">
        <authorList>
            <person name="Tani A."/>
            <person name="Ola A."/>
            <person name="Ogura Y."/>
            <person name="Katsura K."/>
            <person name="Hayashi T."/>
        </authorList>
    </citation>
    <scope>NUCLEOTIDE SEQUENCE</scope>
    <source>
        <strain evidence="2">DSM 19015</strain>
    </source>
</reference>
<dbReference type="Proteomes" id="UP001055125">
    <property type="component" value="Unassembled WGS sequence"/>
</dbReference>
<dbReference type="EMBL" id="BPQP01000088">
    <property type="protein sequence ID" value="GJD97353.1"/>
    <property type="molecule type" value="Genomic_DNA"/>
</dbReference>
<sequence length="71" mass="8120">MATPSAISTRLRKVERHAAQTAPSMPWTRVITENDEDRDRQLAAMVAAGTHRPEWNVIDWRIVDPAPRDRT</sequence>
<keyword evidence="3" id="KW-1185">Reference proteome</keyword>